<evidence type="ECO:0000313" key="7">
    <source>
        <dbReference type="Proteomes" id="UP000779508"/>
    </source>
</evidence>
<evidence type="ECO:0000259" key="4">
    <source>
        <dbReference type="Pfam" id="PF04542"/>
    </source>
</evidence>
<keyword evidence="2" id="KW-0731">Sigma factor</keyword>
<dbReference type="Proteomes" id="UP000779508">
    <property type="component" value="Unassembled WGS sequence"/>
</dbReference>
<keyword evidence="7" id="KW-1185">Reference proteome</keyword>
<dbReference type="InterPro" id="IPR014300">
    <property type="entry name" value="RNA_pol_sigma-V"/>
</dbReference>
<dbReference type="NCBIfam" id="TIGR02937">
    <property type="entry name" value="sigma70-ECF"/>
    <property type="match status" value="1"/>
</dbReference>
<gene>
    <name evidence="6" type="ORF">KQI88_00220</name>
</gene>
<dbReference type="Pfam" id="PF04542">
    <property type="entry name" value="Sigma70_r2"/>
    <property type="match status" value="1"/>
</dbReference>
<name>A0ABS6FXX1_9FIRM</name>
<dbReference type="Pfam" id="PF08281">
    <property type="entry name" value="Sigma70_r4_2"/>
    <property type="match status" value="1"/>
</dbReference>
<dbReference type="InterPro" id="IPR013249">
    <property type="entry name" value="RNA_pol_sigma70_r4_t2"/>
</dbReference>
<feature type="domain" description="RNA polymerase sigma-70 region 2" evidence="4">
    <location>
        <begin position="26"/>
        <end position="87"/>
    </location>
</feature>
<evidence type="ECO:0000256" key="3">
    <source>
        <dbReference type="ARBA" id="ARBA00023163"/>
    </source>
</evidence>
<evidence type="ECO:0000259" key="5">
    <source>
        <dbReference type="Pfam" id="PF08281"/>
    </source>
</evidence>
<evidence type="ECO:0000256" key="1">
    <source>
        <dbReference type="ARBA" id="ARBA00023015"/>
    </source>
</evidence>
<dbReference type="EMBL" id="JAHLQK010000001">
    <property type="protein sequence ID" value="MBU5674839.1"/>
    <property type="molecule type" value="Genomic_DNA"/>
</dbReference>
<proteinExistence type="predicted"/>
<dbReference type="InterPro" id="IPR007627">
    <property type="entry name" value="RNA_pol_sigma70_r2"/>
</dbReference>
<dbReference type="NCBIfam" id="TIGR02954">
    <property type="entry name" value="Sig70_famx3"/>
    <property type="match status" value="1"/>
</dbReference>
<accession>A0ABS6FXX1</accession>
<organism evidence="6 7">
    <name type="scientific">Alkaliphilus flagellatus</name>
    <dbReference type="NCBI Taxonomy" id="2841507"/>
    <lineage>
        <taxon>Bacteria</taxon>
        <taxon>Bacillati</taxon>
        <taxon>Bacillota</taxon>
        <taxon>Clostridia</taxon>
        <taxon>Peptostreptococcales</taxon>
        <taxon>Natronincolaceae</taxon>
        <taxon>Alkaliphilus</taxon>
    </lineage>
</organism>
<keyword evidence="1" id="KW-0805">Transcription regulation</keyword>
<keyword evidence="3" id="KW-0804">Transcription</keyword>
<sequence length="174" mass="20158">MLNELVQKAIKGDGDSFYELIQIKKEHIYKIAYSYVHNQEDALDVVHDAVYKAFTAIGSLKNPQYFSTWLTKITINCAIDHLNKTKKVISIEKSELENFPVEENDKEAILDLRQNLEKLDIKYKTVIILRYFEDLTLNEIAATLNLPINTIKAQLYRGLQRLKIQLEEGDAIEK</sequence>
<feature type="domain" description="RNA polymerase sigma factor 70 region 4 type 2" evidence="5">
    <location>
        <begin position="111"/>
        <end position="162"/>
    </location>
</feature>
<comment type="caution">
    <text evidence="6">The sequence shown here is derived from an EMBL/GenBank/DDBJ whole genome shotgun (WGS) entry which is preliminary data.</text>
</comment>
<evidence type="ECO:0000313" key="6">
    <source>
        <dbReference type="EMBL" id="MBU5674839.1"/>
    </source>
</evidence>
<dbReference type="PANTHER" id="PTHR43133:SF51">
    <property type="entry name" value="RNA POLYMERASE SIGMA FACTOR"/>
    <property type="match status" value="1"/>
</dbReference>
<dbReference type="CDD" id="cd06171">
    <property type="entry name" value="Sigma70_r4"/>
    <property type="match status" value="1"/>
</dbReference>
<dbReference type="RefSeq" id="WP_216414359.1">
    <property type="nucleotide sequence ID" value="NZ_JAHLQK010000001.1"/>
</dbReference>
<dbReference type="InterPro" id="IPR014284">
    <property type="entry name" value="RNA_pol_sigma-70_dom"/>
</dbReference>
<reference evidence="6 7" key="1">
    <citation type="submission" date="2021-06" db="EMBL/GenBank/DDBJ databases">
        <authorList>
            <person name="Sun Q."/>
            <person name="Li D."/>
        </authorList>
    </citation>
    <scope>NUCLEOTIDE SEQUENCE [LARGE SCALE GENOMIC DNA]</scope>
    <source>
        <strain evidence="6 7">MSJ-5</strain>
    </source>
</reference>
<protein>
    <submittedName>
        <fullName evidence="6">Sigma-70 family RNA polymerase sigma factor</fullName>
    </submittedName>
</protein>
<evidence type="ECO:0000256" key="2">
    <source>
        <dbReference type="ARBA" id="ARBA00023082"/>
    </source>
</evidence>
<dbReference type="InterPro" id="IPR039425">
    <property type="entry name" value="RNA_pol_sigma-70-like"/>
</dbReference>
<dbReference type="PANTHER" id="PTHR43133">
    <property type="entry name" value="RNA POLYMERASE ECF-TYPE SIGMA FACTO"/>
    <property type="match status" value="1"/>
</dbReference>